<dbReference type="GO" id="GO:0016746">
    <property type="term" value="F:acyltransferase activity"/>
    <property type="evidence" value="ECO:0007669"/>
    <property type="project" value="UniProtKB-KW"/>
</dbReference>
<dbReference type="GO" id="GO:0005886">
    <property type="term" value="C:plasma membrane"/>
    <property type="evidence" value="ECO:0007669"/>
    <property type="project" value="UniProtKB-SubCell"/>
</dbReference>
<keyword evidence="3" id="KW-0997">Cell inner membrane</keyword>
<dbReference type="Pfam" id="PF03279">
    <property type="entry name" value="Lip_A_acyltrans"/>
    <property type="match status" value="1"/>
</dbReference>
<gene>
    <name evidence="7" type="ORF">AUC71_08880</name>
</gene>
<dbReference type="GO" id="GO:0009247">
    <property type="term" value="P:glycolipid biosynthetic process"/>
    <property type="evidence" value="ECO:0007669"/>
    <property type="project" value="UniProtKB-ARBA"/>
</dbReference>
<feature type="non-terminal residue" evidence="7">
    <location>
        <position position="1"/>
    </location>
</feature>
<comment type="subcellular location">
    <subcellularLocation>
        <location evidence="1">Cell inner membrane</location>
    </subcellularLocation>
</comment>
<evidence type="ECO:0000313" key="8">
    <source>
        <dbReference type="Proteomes" id="UP000095042"/>
    </source>
</evidence>
<proteinExistence type="predicted"/>
<dbReference type="PANTHER" id="PTHR30606:SF9">
    <property type="entry name" value="LIPID A BIOSYNTHESIS LAUROYLTRANSFERASE"/>
    <property type="match status" value="1"/>
</dbReference>
<accession>A0A1E3WCS1</accession>
<evidence type="ECO:0000256" key="6">
    <source>
        <dbReference type="ARBA" id="ARBA00023315"/>
    </source>
</evidence>
<keyword evidence="8" id="KW-1185">Reference proteome</keyword>
<keyword evidence="2" id="KW-1003">Cell membrane</keyword>
<keyword evidence="6 7" id="KW-0012">Acyltransferase</keyword>
<protein>
    <submittedName>
        <fullName evidence="7">Lipid A biosynthesis acyltransferase</fullName>
    </submittedName>
</protein>
<reference evidence="7 8" key="1">
    <citation type="journal article" date="2016" name="Environ. Microbiol.">
        <title>New Methyloceanibacter diversity from North Sea sediments includes methanotroph containing solely the soluble methane monooxygenase.</title>
        <authorList>
            <person name="Vekeman B."/>
            <person name="Kerckhof F.M."/>
            <person name="Cremers G."/>
            <person name="de Vos P."/>
            <person name="Vandamme P."/>
            <person name="Boon N."/>
            <person name="Op den Camp H.J."/>
            <person name="Heylen K."/>
        </authorList>
    </citation>
    <scope>NUCLEOTIDE SEQUENCE [LARGE SCALE GENOMIC DNA]</scope>
    <source>
        <strain evidence="7 8">R-67177</strain>
    </source>
</reference>
<evidence type="ECO:0000256" key="3">
    <source>
        <dbReference type="ARBA" id="ARBA00022519"/>
    </source>
</evidence>
<organism evidence="7 8">
    <name type="scientific">Methyloceanibacter marginalis</name>
    <dbReference type="NCBI Taxonomy" id="1774971"/>
    <lineage>
        <taxon>Bacteria</taxon>
        <taxon>Pseudomonadati</taxon>
        <taxon>Pseudomonadota</taxon>
        <taxon>Alphaproteobacteria</taxon>
        <taxon>Hyphomicrobiales</taxon>
        <taxon>Hyphomicrobiaceae</taxon>
        <taxon>Methyloceanibacter</taxon>
    </lineage>
</organism>
<dbReference type="Proteomes" id="UP000095042">
    <property type="component" value="Unassembled WGS sequence"/>
</dbReference>
<dbReference type="AlphaFoldDB" id="A0A1E3WCS1"/>
<evidence type="ECO:0000256" key="4">
    <source>
        <dbReference type="ARBA" id="ARBA00022679"/>
    </source>
</evidence>
<comment type="caution">
    <text evidence="7">The sequence shown here is derived from an EMBL/GenBank/DDBJ whole genome shotgun (WGS) entry which is preliminary data.</text>
</comment>
<sequence>RIAIAAWDNLGRVMVETMNIDRILKDPGRLHVTNGHWIGRYKGKMGPALIVTMHMGNWELGMWPVMLAGVKPAGVYRSVKNPYVDQYLRAQRQALYPGGLFGRGRTAGEDETQKTARLIMDYVRQGGRLGFISDLYDRNGIEVPFFGHLAKSMPIAAMIARRVGARIWIGRCVRVGNRAVFDVNVNELRIPRTGNQAEDIRSITAAIQRYFEVWIRENPEQFMWSNRRWS</sequence>
<evidence type="ECO:0000256" key="2">
    <source>
        <dbReference type="ARBA" id="ARBA00022475"/>
    </source>
</evidence>
<name>A0A1E3WCS1_9HYPH</name>
<evidence type="ECO:0000313" key="7">
    <source>
        <dbReference type="EMBL" id="ODS03591.1"/>
    </source>
</evidence>
<keyword evidence="5" id="KW-0472">Membrane</keyword>
<evidence type="ECO:0000256" key="1">
    <source>
        <dbReference type="ARBA" id="ARBA00004533"/>
    </source>
</evidence>
<dbReference type="PANTHER" id="PTHR30606">
    <property type="entry name" value="LIPID A BIOSYNTHESIS LAUROYL ACYLTRANSFERASE"/>
    <property type="match status" value="1"/>
</dbReference>
<dbReference type="CDD" id="cd07984">
    <property type="entry name" value="LPLAT_LABLAT-like"/>
    <property type="match status" value="1"/>
</dbReference>
<dbReference type="OrthoDB" id="9801955at2"/>
<dbReference type="RefSeq" id="WP_069623216.1">
    <property type="nucleotide sequence ID" value="NZ_LPWD01000086.1"/>
</dbReference>
<keyword evidence="4 7" id="KW-0808">Transferase</keyword>
<evidence type="ECO:0000256" key="5">
    <source>
        <dbReference type="ARBA" id="ARBA00023136"/>
    </source>
</evidence>
<dbReference type="EMBL" id="LPWD01000086">
    <property type="protein sequence ID" value="ODS03591.1"/>
    <property type="molecule type" value="Genomic_DNA"/>
</dbReference>
<dbReference type="InterPro" id="IPR004960">
    <property type="entry name" value="LipA_acyltrans"/>
</dbReference>